<comment type="caution">
    <text evidence="2">The sequence shown here is derived from an EMBL/GenBank/DDBJ whole genome shotgun (WGS) entry which is preliminary data.</text>
</comment>
<name>A0A2U0SCP9_9SPHN</name>
<organism evidence="2 3">
    <name type="scientific">Sphingomonas pokkalii</name>
    <dbReference type="NCBI Taxonomy" id="2175090"/>
    <lineage>
        <taxon>Bacteria</taxon>
        <taxon>Pseudomonadati</taxon>
        <taxon>Pseudomonadota</taxon>
        <taxon>Alphaproteobacteria</taxon>
        <taxon>Sphingomonadales</taxon>
        <taxon>Sphingomonadaceae</taxon>
        <taxon>Sphingomonas</taxon>
    </lineage>
</organism>
<keyword evidence="3" id="KW-1185">Reference proteome</keyword>
<dbReference type="InterPro" id="IPR037401">
    <property type="entry name" value="SnoaL-like"/>
</dbReference>
<feature type="domain" description="SnoaL-like" evidence="1">
    <location>
        <begin position="20"/>
        <end position="117"/>
    </location>
</feature>
<gene>
    <name evidence="2" type="ORF">DD559_07255</name>
</gene>
<dbReference type="Pfam" id="PF12680">
    <property type="entry name" value="SnoaL_2"/>
    <property type="match status" value="1"/>
</dbReference>
<evidence type="ECO:0000259" key="1">
    <source>
        <dbReference type="Pfam" id="PF12680"/>
    </source>
</evidence>
<proteinExistence type="predicted"/>
<dbReference type="Gene3D" id="3.10.450.50">
    <property type="match status" value="1"/>
</dbReference>
<dbReference type="Proteomes" id="UP000245890">
    <property type="component" value="Unassembled WGS sequence"/>
</dbReference>
<dbReference type="SUPFAM" id="SSF54427">
    <property type="entry name" value="NTF2-like"/>
    <property type="match status" value="1"/>
</dbReference>
<protein>
    <recommendedName>
        <fullName evidence="1">SnoaL-like domain-containing protein</fullName>
    </recommendedName>
</protein>
<dbReference type="OrthoDB" id="9800684at2"/>
<dbReference type="AlphaFoldDB" id="A0A2U0SCP9"/>
<evidence type="ECO:0000313" key="3">
    <source>
        <dbReference type="Proteomes" id="UP000245890"/>
    </source>
</evidence>
<dbReference type="InterPro" id="IPR032710">
    <property type="entry name" value="NTF2-like_dom_sf"/>
</dbReference>
<dbReference type="RefSeq" id="WP_116468594.1">
    <property type="nucleotide sequence ID" value="NZ_QENQ01000001.1"/>
</dbReference>
<reference evidence="2 3" key="1">
    <citation type="submission" date="2018-05" db="EMBL/GenBank/DDBJ databases">
        <title>Description of Sphingomonas pokkalii sp nov, isolated from the rhizosphere of saline tolerant pokkali rice and its draft genome analysis.</title>
        <authorList>
            <person name="Menon R."/>
            <person name="Kumari S."/>
            <person name="Rameshkumar N."/>
        </authorList>
    </citation>
    <scope>NUCLEOTIDE SEQUENCE [LARGE SCALE GENOMIC DNA]</scope>
    <source>
        <strain evidence="2 3">L3B27</strain>
    </source>
</reference>
<sequence length="131" mass="14428">MLSLALLLAASAPQTPRVVVTAMFEAFNRHDVHAMAQLYAPDARLTSSDFCAARGRDDVVRTYDALFATYPDIRDQIETMVVEGDRVAVRFLATSRSRALAMPVQTMIRVRDGLIVEDHSIFDAGGGRCQP</sequence>
<accession>A0A2U0SCP9</accession>
<evidence type="ECO:0000313" key="2">
    <source>
        <dbReference type="EMBL" id="PVX29153.1"/>
    </source>
</evidence>
<dbReference type="EMBL" id="QENQ01000001">
    <property type="protein sequence ID" value="PVX29153.1"/>
    <property type="molecule type" value="Genomic_DNA"/>
</dbReference>